<protein>
    <submittedName>
        <fullName evidence="1">Type VI secretion system baseplate subunit TssG</fullName>
    </submittedName>
</protein>
<dbReference type="InterPro" id="IPR010732">
    <property type="entry name" value="T6SS_TssG-like"/>
</dbReference>
<dbReference type="Proteomes" id="UP000676386">
    <property type="component" value="Unassembled WGS sequence"/>
</dbReference>
<accession>A0ABS5JBF6</accession>
<dbReference type="EMBL" id="JAGTXB010000035">
    <property type="protein sequence ID" value="MBS0032398.1"/>
    <property type="molecule type" value="Genomic_DNA"/>
</dbReference>
<comment type="caution">
    <text evidence="1">The sequence shown here is derived from an EMBL/GenBank/DDBJ whole genome shotgun (WGS) entry which is preliminary data.</text>
</comment>
<name>A0ABS5JBF6_9BACT</name>
<keyword evidence="2" id="KW-1185">Reference proteome</keyword>
<evidence type="ECO:0000313" key="2">
    <source>
        <dbReference type="Proteomes" id="UP000676386"/>
    </source>
</evidence>
<dbReference type="RefSeq" id="WP_211977553.1">
    <property type="nucleotide sequence ID" value="NZ_CBFHAM010000094.1"/>
</dbReference>
<evidence type="ECO:0000313" key="1">
    <source>
        <dbReference type="EMBL" id="MBS0032398.1"/>
    </source>
</evidence>
<gene>
    <name evidence="1" type="ORF">KE626_34015</name>
</gene>
<sequence>MVNNAEKAAVLEEVIDHVNALPYDVRAEVVVGELLDNHVREEEVVVQMRNVFTRSFTTDITHVKLDDSQPYQPFINFSLSRDGIYDRLPQGVFHEFRQEQSSRQSGVTEMVARYKKQQQQQLQARRFFQPLENEFFLQRVYLEQREKHLLFDVFGKDADQLFHAFWNLPEGLPAAGANRLVKLLPYMHHIAGNMSLVKLCLEQVLEEPVEITWNREPQLINTDNHVPLGECALGIDAMVGTQCYTDMPVITVSIGPVKRQRIYDYLPWQPYGKLLETCYGYLLPADVEINTLLRPPAGDKKVVMDDKQPEQGLMGYNFFL</sequence>
<organism evidence="1 2">
    <name type="scientific">Chitinophaga hostae</name>
    <dbReference type="NCBI Taxonomy" id="2831022"/>
    <lineage>
        <taxon>Bacteria</taxon>
        <taxon>Pseudomonadati</taxon>
        <taxon>Bacteroidota</taxon>
        <taxon>Chitinophagia</taxon>
        <taxon>Chitinophagales</taxon>
        <taxon>Chitinophagaceae</taxon>
        <taxon>Chitinophaga</taxon>
    </lineage>
</organism>
<dbReference type="Pfam" id="PF06996">
    <property type="entry name" value="T6SS_TssG"/>
    <property type="match status" value="1"/>
</dbReference>
<reference evidence="1 2" key="1">
    <citation type="submission" date="2021-04" db="EMBL/GenBank/DDBJ databases">
        <title>Chitinophaga sp. nov., isolated from the rhizosphere soil.</title>
        <authorList>
            <person name="He S."/>
        </authorList>
    </citation>
    <scope>NUCLEOTIDE SEQUENCE [LARGE SCALE GENOMIC DNA]</scope>
    <source>
        <strain evidence="1 2">2R12</strain>
    </source>
</reference>
<proteinExistence type="predicted"/>